<dbReference type="EMBL" id="JAOPGA020000078">
    <property type="protein sequence ID" value="KAL0476728.1"/>
    <property type="molecule type" value="Genomic_DNA"/>
</dbReference>
<evidence type="ECO:0000313" key="1">
    <source>
        <dbReference type="EMBL" id="KAL0476728.1"/>
    </source>
</evidence>
<name>A0AAW2YID2_9EUKA</name>
<proteinExistence type="predicted"/>
<dbReference type="AlphaFoldDB" id="A0AAW2YID2"/>
<dbReference type="Proteomes" id="UP001431209">
    <property type="component" value="Unassembled WGS sequence"/>
</dbReference>
<sequence>MKKSVQDPSEYQVPWVSTNDALCAHMWRVVSRARGLGREESTIVIQANNLRKNDSNKSFCRQYGVHSVYRSHNCWRTPL</sequence>
<keyword evidence="1" id="KW-0808">Transferase</keyword>
<dbReference type="InterPro" id="IPR023213">
    <property type="entry name" value="CAT-like_dom_sf"/>
</dbReference>
<gene>
    <name evidence="1" type="ORF">AKO1_006181</name>
</gene>
<evidence type="ECO:0000313" key="2">
    <source>
        <dbReference type="Proteomes" id="UP001431209"/>
    </source>
</evidence>
<accession>A0AAW2YID2</accession>
<dbReference type="Gene3D" id="3.30.559.10">
    <property type="entry name" value="Chloramphenicol acetyltransferase-like domain"/>
    <property type="match status" value="1"/>
</dbReference>
<organism evidence="1 2">
    <name type="scientific">Acrasis kona</name>
    <dbReference type="NCBI Taxonomy" id="1008807"/>
    <lineage>
        <taxon>Eukaryota</taxon>
        <taxon>Discoba</taxon>
        <taxon>Heterolobosea</taxon>
        <taxon>Tetramitia</taxon>
        <taxon>Eutetramitia</taxon>
        <taxon>Acrasidae</taxon>
        <taxon>Acrasis</taxon>
    </lineage>
</organism>
<keyword evidence="2" id="KW-1185">Reference proteome</keyword>
<protein>
    <submittedName>
        <fullName evidence="1">Transferase</fullName>
    </submittedName>
</protein>
<reference evidence="1 2" key="1">
    <citation type="submission" date="2024-03" db="EMBL/GenBank/DDBJ databases">
        <title>The Acrasis kona genome and developmental transcriptomes reveal deep origins of eukaryotic multicellular pathways.</title>
        <authorList>
            <person name="Sheikh S."/>
            <person name="Fu C.-J."/>
            <person name="Brown M.W."/>
            <person name="Baldauf S.L."/>
        </authorList>
    </citation>
    <scope>NUCLEOTIDE SEQUENCE [LARGE SCALE GENOMIC DNA]</scope>
    <source>
        <strain evidence="1 2">ATCC MYA-3509</strain>
    </source>
</reference>
<comment type="caution">
    <text evidence="1">The sequence shown here is derived from an EMBL/GenBank/DDBJ whole genome shotgun (WGS) entry which is preliminary data.</text>
</comment>
<dbReference type="GO" id="GO:0016740">
    <property type="term" value="F:transferase activity"/>
    <property type="evidence" value="ECO:0007669"/>
    <property type="project" value="UniProtKB-KW"/>
</dbReference>